<accession>A0A941IHH8</accession>
<dbReference type="Gene3D" id="3.30.1490.20">
    <property type="entry name" value="ATP-grasp fold, A domain"/>
    <property type="match status" value="1"/>
</dbReference>
<reference evidence="6" key="1">
    <citation type="submission" date="2021-04" db="EMBL/GenBank/DDBJ databases">
        <title>Genome based classification of Actinospica acidithermotolerans sp. nov., an actinobacterium isolated from an Indonesian hot spring.</title>
        <authorList>
            <person name="Kusuma A.B."/>
            <person name="Putra K.E."/>
            <person name="Nafisah S."/>
            <person name="Loh J."/>
            <person name="Nouioui I."/>
            <person name="Goodfellow M."/>
        </authorList>
    </citation>
    <scope>NUCLEOTIDE SEQUENCE</scope>
    <source>
        <strain evidence="6">MGRD01-02</strain>
    </source>
</reference>
<keyword evidence="2 4" id="KW-0547">Nucleotide-binding</keyword>
<dbReference type="GO" id="GO:0046872">
    <property type="term" value="F:metal ion binding"/>
    <property type="evidence" value="ECO:0007669"/>
    <property type="project" value="InterPro"/>
</dbReference>
<evidence type="ECO:0000256" key="1">
    <source>
        <dbReference type="ARBA" id="ARBA00022598"/>
    </source>
</evidence>
<gene>
    <name evidence="6" type="ORF">KDK95_05390</name>
</gene>
<dbReference type="SUPFAM" id="SSF56059">
    <property type="entry name" value="Glutathione synthetase ATP-binding domain-like"/>
    <property type="match status" value="1"/>
</dbReference>
<protein>
    <submittedName>
        <fullName evidence="6">ATP-grasp domain-containing protein</fullName>
    </submittedName>
</protein>
<name>A0A941IHH8_9ACTN</name>
<dbReference type="AlphaFoldDB" id="A0A941IHH8"/>
<evidence type="ECO:0000256" key="4">
    <source>
        <dbReference type="PROSITE-ProRule" id="PRU00409"/>
    </source>
</evidence>
<dbReference type="RefSeq" id="WP_212516884.1">
    <property type="nucleotide sequence ID" value="NZ_JAGSOH010000008.1"/>
</dbReference>
<dbReference type="Gene3D" id="3.30.470.20">
    <property type="entry name" value="ATP-grasp fold, B domain"/>
    <property type="match status" value="1"/>
</dbReference>
<evidence type="ECO:0000259" key="5">
    <source>
        <dbReference type="PROSITE" id="PS50975"/>
    </source>
</evidence>
<evidence type="ECO:0000256" key="3">
    <source>
        <dbReference type="ARBA" id="ARBA00022840"/>
    </source>
</evidence>
<organism evidence="6 7">
    <name type="scientific">Actinospica acidithermotolerans</name>
    <dbReference type="NCBI Taxonomy" id="2828514"/>
    <lineage>
        <taxon>Bacteria</taxon>
        <taxon>Bacillati</taxon>
        <taxon>Actinomycetota</taxon>
        <taxon>Actinomycetes</taxon>
        <taxon>Catenulisporales</taxon>
        <taxon>Actinospicaceae</taxon>
        <taxon>Actinospica</taxon>
    </lineage>
</organism>
<keyword evidence="7" id="KW-1185">Reference proteome</keyword>
<keyword evidence="1" id="KW-0436">Ligase</keyword>
<keyword evidence="3 4" id="KW-0067">ATP-binding</keyword>
<evidence type="ECO:0000313" key="7">
    <source>
        <dbReference type="Proteomes" id="UP000676325"/>
    </source>
</evidence>
<feature type="domain" description="ATP-grasp" evidence="5">
    <location>
        <begin position="134"/>
        <end position="333"/>
    </location>
</feature>
<dbReference type="GO" id="GO:0005524">
    <property type="term" value="F:ATP binding"/>
    <property type="evidence" value="ECO:0007669"/>
    <property type="project" value="UniProtKB-UniRule"/>
</dbReference>
<dbReference type="GO" id="GO:0016874">
    <property type="term" value="F:ligase activity"/>
    <property type="evidence" value="ECO:0007669"/>
    <property type="project" value="UniProtKB-KW"/>
</dbReference>
<dbReference type="Pfam" id="PF13535">
    <property type="entry name" value="ATP-grasp_4"/>
    <property type="match status" value="1"/>
</dbReference>
<dbReference type="NCBIfam" id="NF005543">
    <property type="entry name" value="PRK07206.1"/>
    <property type="match status" value="1"/>
</dbReference>
<dbReference type="Gene3D" id="3.40.50.20">
    <property type="match status" value="1"/>
</dbReference>
<evidence type="ECO:0000256" key="2">
    <source>
        <dbReference type="ARBA" id="ARBA00022741"/>
    </source>
</evidence>
<proteinExistence type="predicted"/>
<dbReference type="PANTHER" id="PTHR43585">
    <property type="entry name" value="FUMIPYRROLE BIOSYNTHESIS PROTEIN C"/>
    <property type="match status" value="1"/>
</dbReference>
<dbReference type="InterPro" id="IPR011761">
    <property type="entry name" value="ATP-grasp"/>
</dbReference>
<dbReference type="InterPro" id="IPR052032">
    <property type="entry name" value="ATP-dep_AA_Ligase"/>
</dbReference>
<evidence type="ECO:0000313" key="6">
    <source>
        <dbReference type="EMBL" id="MBR7825732.1"/>
    </source>
</evidence>
<dbReference type="Proteomes" id="UP000676325">
    <property type="component" value="Unassembled WGS sequence"/>
</dbReference>
<dbReference type="PANTHER" id="PTHR43585:SF2">
    <property type="entry name" value="ATP-GRASP ENZYME FSQD"/>
    <property type="match status" value="1"/>
</dbReference>
<dbReference type="InterPro" id="IPR013815">
    <property type="entry name" value="ATP_grasp_subdomain_1"/>
</dbReference>
<comment type="caution">
    <text evidence="6">The sequence shown here is derived from an EMBL/GenBank/DDBJ whole genome shotgun (WGS) entry which is preliminary data.</text>
</comment>
<sequence>MNPHALIQRRPLPAARRASAAERLGRAVIVDPYSTGAHLAEAFGRRGVQAVAVQGSAPPLGRSERLRPDRYTAIIADGTDTVDAALFLKELDVRHVLAGTESGVPLADRIAYRLGVPGNDPSTSMTRRDKFAMVRALAWAGLPHARTILADSEGGARKAAEELDSWPLVVKPAASAGSDHVVIAHDIAAVREAAAEILGTTDVYGQANKAVIVQRFLTGTQFAVNSVSQHGVHRIVEVWHDRRTDLGDGRLIYDRMDLLPPDDELVPILADYVRACLDALGIVHGPAHSEVMLTARGPVLIETGARLQGGDSVPLMRAATGTSQTDAAVQAALDSPEAHALRARTPYAYAPVTQFFLQAPANGRIDAAAIERLLQIPGVAGFVHPPAPGTAVRRTVDLLSSPATLYLSGDCAQQIDEAHAAVRELEATCMYHT</sequence>
<dbReference type="PROSITE" id="PS50975">
    <property type="entry name" value="ATP_GRASP"/>
    <property type="match status" value="1"/>
</dbReference>
<dbReference type="EMBL" id="JAGSOH010000008">
    <property type="protein sequence ID" value="MBR7825732.1"/>
    <property type="molecule type" value="Genomic_DNA"/>
</dbReference>